<comment type="caution">
    <text evidence="2">The sequence shown here is derived from an EMBL/GenBank/DDBJ whole genome shotgun (WGS) entry which is preliminary data.</text>
</comment>
<organism evidence="2">
    <name type="scientific">marine sediment metagenome</name>
    <dbReference type="NCBI Taxonomy" id="412755"/>
    <lineage>
        <taxon>unclassified sequences</taxon>
        <taxon>metagenomes</taxon>
        <taxon>ecological metagenomes</taxon>
    </lineage>
</organism>
<protein>
    <submittedName>
        <fullName evidence="2">Uncharacterized protein</fullName>
    </submittedName>
</protein>
<evidence type="ECO:0000313" key="2">
    <source>
        <dbReference type="EMBL" id="GAH71076.1"/>
    </source>
</evidence>
<feature type="transmembrane region" description="Helical" evidence="1">
    <location>
        <begin position="96"/>
        <end position="118"/>
    </location>
</feature>
<sequence length="124" mass="14042">ISAQGLKKVRDIVSSYFDMGHTKFGELESVFEEEDIYPGIAEKVADGTWSVHRGYTKIRDTIKKQKDVVLIESEVSRSPYLDAVASSPPVNSRKHIYYYLTSITHTVFFPILCSPLQYPPRVSA</sequence>
<gene>
    <name evidence="2" type="ORF">S03H2_54977</name>
</gene>
<name>X1HLR8_9ZZZZ</name>
<evidence type="ECO:0000256" key="1">
    <source>
        <dbReference type="SAM" id="Phobius"/>
    </source>
</evidence>
<reference evidence="2" key="1">
    <citation type="journal article" date="2014" name="Front. Microbiol.">
        <title>High frequency of phylogenetically diverse reductive dehalogenase-homologous genes in deep subseafloor sedimentary metagenomes.</title>
        <authorList>
            <person name="Kawai M."/>
            <person name="Futagami T."/>
            <person name="Toyoda A."/>
            <person name="Takaki Y."/>
            <person name="Nishi S."/>
            <person name="Hori S."/>
            <person name="Arai W."/>
            <person name="Tsubouchi T."/>
            <person name="Morono Y."/>
            <person name="Uchiyama I."/>
            <person name="Ito T."/>
            <person name="Fujiyama A."/>
            <person name="Inagaki F."/>
            <person name="Takami H."/>
        </authorList>
    </citation>
    <scope>NUCLEOTIDE SEQUENCE</scope>
    <source>
        <strain evidence="2">Expedition CK06-06</strain>
    </source>
</reference>
<keyword evidence="1" id="KW-0472">Membrane</keyword>
<dbReference type="AlphaFoldDB" id="X1HLR8"/>
<proteinExistence type="predicted"/>
<dbReference type="EMBL" id="BARU01035090">
    <property type="protein sequence ID" value="GAH71076.1"/>
    <property type="molecule type" value="Genomic_DNA"/>
</dbReference>
<keyword evidence="1" id="KW-0812">Transmembrane</keyword>
<feature type="non-terminal residue" evidence="2">
    <location>
        <position position="1"/>
    </location>
</feature>
<keyword evidence="1" id="KW-1133">Transmembrane helix</keyword>
<accession>X1HLR8</accession>